<dbReference type="Pfam" id="PF04307">
    <property type="entry name" value="YdjM"/>
    <property type="match status" value="1"/>
</dbReference>
<feature type="signal peptide" evidence="2">
    <location>
        <begin position="1"/>
        <end position="24"/>
    </location>
</feature>
<feature type="transmembrane region" description="Helical" evidence="1">
    <location>
        <begin position="113"/>
        <end position="132"/>
    </location>
</feature>
<keyword evidence="1" id="KW-0812">Transmembrane</keyword>
<evidence type="ECO:0000256" key="2">
    <source>
        <dbReference type="SAM" id="SignalP"/>
    </source>
</evidence>
<protein>
    <submittedName>
        <fullName evidence="3">Metal-dependent hydrolase</fullName>
    </submittedName>
</protein>
<keyword evidence="2" id="KW-0732">Signal</keyword>
<keyword evidence="4" id="KW-1185">Reference proteome</keyword>
<reference evidence="4" key="1">
    <citation type="submission" date="2017-11" db="EMBL/GenBank/DDBJ databases">
        <authorList>
            <person name="Watanabe M."/>
            <person name="Kojima H."/>
        </authorList>
    </citation>
    <scope>NUCLEOTIDE SEQUENCE [LARGE SCALE GENOMIC DNA]</scope>
    <source>
        <strain evidence="4">Tokyo 01</strain>
    </source>
</reference>
<keyword evidence="1" id="KW-0472">Membrane</keyword>
<keyword evidence="3" id="KW-0378">Hydrolase</keyword>
<comment type="caution">
    <text evidence="3">The sequence shown here is derived from an EMBL/GenBank/DDBJ whole genome shotgun (WGS) entry which is preliminary data.</text>
</comment>
<feature type="chain" id="PRO_5019393689" evidence="2">
    <location>
        <begin position="25"/>
        <end position="228"/>
    </location>
</feature>
<dbReference type="OrthoDB" id="5295350at2"/>
<proteinExistence type="predicted"/>
<dbReference type="Proteomes" id="UP000288096">
    <property type="component" value="Unassembled WGS sequence"/>
</dbReference>
<accession>A0A401G243</accession>
<dbReference type="AlphaFoldDB" id="A0A401G243"/>
<feature type="transmembrane region" description="Helical" evidence="1">
    <location>
        <begin position="86"/>
        <end position="107"/>
    </location>
</feature>
<name>A0A401G243_9BACT</name>
<gene>
    <name evidence="3" type="ORF">DENIS_4296</name>
</gene>
<dbReference type="RefSeq" id="WP_124330386.1">
    <property type="nucleotide sequence ID" value="NZ_BEXT01000001.1"/>
</dbReference>
<evidence type="ECO:0000313" key="3">
    <source>
        <dbReference type="EMBL" id="GBC63302.1"/>
    </source>
</evidence>
<feature type="transmembrane region" description="Helical" evidence="1">
    <location>
        <begin position="139"/>
        <end position="159"/>
    </location>
</feature>
<evidence type="ECO:0000313" key="4">
    <source>
        <dbReference type="Proteomes" id="UP000288096"/>
    </source>
</evidence>
<evidence type="ECO:0000256" key="1">
    <source>
        <dbReference type="SAM" id="Phobius"/>
    </source>
</evidence>
<feature type="transmembrane region" description="Helical" evidence="1">
    <location>
        <begin position="179"/>
        <end position="204"/>
    </location>
</feature>
<dbReference type="GO" id="GO:0016787">
    <property type="term" value="F:hydrolase activity"/>
    <property type="evidence" value="ECO:0007669"/>
    <property type="project" value="UniProtKB-KW"/>
</dbReference>
<dbReference type="EMBL" id="BEXT01000001">
    <property type="protein sequence ID" value="GBC63302.1"/>
    <property type="molecule type" value="Genomic_DNA"/>
</dbReference>
<sequence>MANFKTHLSVACVASGLVATCLLAGDVARPAETVLCFALGSAGGTLPDIDSDNSVPLRLTFDLLSFFIAFLVMFSQPAGDSVVELLLIWGIAFLSVKYLVFYFFTRLTAHRGIFHSVPAGGVFWFLTTILLHRLFNFPALTAWMGGAFVFFGYLVHLVLDEIYSIDFSKMALKTSSGTALKLVSFYDMKATVFMYTALIGLFFLMPDYKPFLDTFLNPATWAGIRFLP</sequence>
<organism evidence="3 4">
    <name type="scientific">Desulfonema ishimotonii</name>
    <dbReference type="NCBI Taxonomy" id="45657"/>
    <lineage>
        <taxon>Bacteria</taxon>
        <taxon>Pseudomonadati</taxon>
        <taxon>Thermodesulfobacteriota</taxon>
        <taxon>Desulfobacteria</taxon>
        <taxon>Desulfobacterales</taxon>
        <taxon>Desulfococcaceae</taxon>
        <taxon>Desulfonema</taxon>
    </lineage>
</organism>
<reference evidence="4" key="2">
    <citation type="submission" date="2019-01" db="EMBL/GenBank/DDBJ databases">
        <title>Genome sequence of Desulfonema ishimotonii strain Tokyo 01.</title>
        <authorList>
            <person name="Fukui M."/>
        </authorList>
    </citation>
    <scope>NUCLEOTIDE SEQUENCE [LARGE SCALE GENOMIC DNA]</scope>
    <source>
        <strain evidence="4">Tokyo 01</strain>
    </source>
</reference>
<keyword evidence="1" id="KW-1133">Transmembrane helix</keyword>
<dbReference type="InterPro" id="IPR007404">
    <property type="entry name" value="YdjM-like"/>
</dbReference>